<feature type="compositionally biased region" description="Polar residues" evidence="1">
    <location>
        <begin position="10"/>
        <end position="31"/>
    </location>
</feature>
<reference evidence="3 4" key="1">
    <citation type="submission" date="2020-04" db="EMBL/GenBank/DDBJ databases">
        <title>Genome-Wide Identification of 5-Methylcytosine Sites in Bacterial Genomes By High-Throughput Sequencing of MspJI Restriction Fragments.</title>
        <authorList>
            <person name="Wu V."/>
        </authorList>
    </citation>
    <scope>NUCLEOTIDE SEQUENCE [LARGE SCALE GENOMIC DNA]</scope>
    <source>
        <strain evidence="3 4">NEB122</strain>
    </source>
</reference>
<feature type="compositionally biased region" description="Basic and acidic residues" evidence="1">
    <location>
        <begin position="34"/>
        <end position="44"/>
    </location>
</feature>
<accession>A0A7Z2ZJX7</accession>
<dbReference type="EMBL" id="CP051651">
    <property type="protein sequence ID" value="QJD70050.1"/>
    <property type="molecule type" value="Genomic_DNA"/>
</dbReference>
<dbReference type="AlphaFoldDB" id="A0A7Z2ZJX7"/>
<gene>
    <name evidence="3" type="ORF">HG421_10710</name>
</gene>
<feature type="region of interest" description="Disordered" evidence="1">
    <location>
        <begin position="1"/>
        <end position="44"/>
    </location>
</feature>
<feature type="domain" description="Lysozyme inhibitor LprI-like N-terminal" evidence="2">
    <location>
        <begin position="83"/>
        <end position="166"/>
    </location>
</feature>
<evidence type="ECO:0000259" key="2">
    <source>
        <dbReference type="Pfam" id="PF07007"/>
    </source>
</evidence>
<dbReference type="PANTHER" id="PTHR39176:SF1">
    <property type="entry name" value="PERIPLASMIC PROTEIN"/>
    <property type="match status" value="1"/>
</dbReference>
<evidence type="ECO:0000313" key="4">
    <source>
        <dbReference type="Proteomes" id="UP000503498"/>
    </source>
</evidence>
<evidence type="ECO:0000256" key="1">
    <source>
        <dbReference type="SAM" id="MobiDB-lite"/>
    </source>
</evidence>
<dbReference type="Proteomes" id="UP000503498">
    <property type="component" value="Chromosome"/>
</dbReference>
<dbReference type="PANTHER" id="PTHR39176">
    <property type="entry name" value="PERIPLASMIC PROTEIN-RELATED"/>
    <property type="match status" value="1"/>
</dbReference>
<organism evidence="3 4">
    <name type="scientific">Xanthomonas campestris pv. badrii</name>
    <dbReference type="NCBI Taxonomy" id="149696"/>
    <lineage>
        <taxon>Bacteria</taxon>
        <taxon>Pseudomonadati</taxon>
        <taxon>Pseudomonadota</taxon>
        <taxon>Gammaproteobacteria</taxon>
        <taxon>Lysobacterales</taxon>
        <taxon>Lysobacteraceae</taxon>
        <taxon>Xanthomonas</taxon>
    </lineage>
</organism>
<dbReference type="Gene3D" id="1.20.1270.180">
    <property type="match status" value="1"/>
</dbReference>
<protein>
    <submittedName>
        <fullName evidence="3">DUF1311 domain-containing protein</fullName>
    </submittedName>
</protein>
<dbReference type="InterPro" id="IPR009739">
    <property type="entry name" value="LprI-like_N"/>
</dbReference>
<name>A0A7Z2ZJX7_XANCA</name>
<dbReference type="Pfam" id="PF07007">
    <property type="entry name" value="LprI"/>
    <property type="match status" value="1"/>
</dbReference>
<reference evidence="3 4" key="2">
    <citation type="submission" date="2020-04" db="EMBL/GenBank/DDBJ databases">
        <authorList>
            <person name="Fomenkov A."/>
            <person name="Anton B.P."/>
            <person name="Roberts R.J."/>
        </authorList>
    </citation>
    <scope>NUCLEOTIDE SEQUENCE [LARGE SCALE GENOMIC DNA]</scope>
    <source>
        <strain evidence="3 4">NEB122</strain>
    </source>
</reference>
<evidence type="ECO:0000313" key="3">
    <source>
        <dbReference type="EMBL" id="QJD70050.1"/>
    </source>
</evidence>
<sequence>MSEVAEEISSPPQKLEQNLDASANNAQGADSTTDEQKRIAREQDQLLEQVLNSDQQKQRGDLAKNIKLRSSYIQCVKRADAVMPALIDCNGQEYAYQDARLNAAYKRLLKNWPAEKKDGLKQEERDWIKWRYTLCKSNGALGGGQAEELEDSSCELNATAQRAEELEER</sequence>
<proteinExistence type="predicted"/>